<proteinExistence type="predicted"/>
<evidence type="ECO:0000313" key="1">
    <source>
        <dbReference type="EMBL" id="OYD55936.1"/>
    </source>
</evidence>
<name>A0A235F3T7_9BACL</name>
<reference evidence="1 2" key="1">
    <citation type="submission" date="2017-07" db="EMBL/GenBank/DDBJ databases">
        <title>Fictibacillus sp. nov. GDSW-R2A3 Genome sequencing and assembly.</title>
        <authorList>
            <person name="Mayilraj S."/>
        </authorList>
    </citation>
    <scope>NUCLEOTIDE SEQUENCE [LARGE SCALE GENOMIC DNA]</scope>
    <source>
        <strain evidence="1 2">GDSW-R2A3</strain>
    </source>
</reference>
<comment type="caution">
    <text evidence="1">The sequence shown here is derived from an EMBL/GenBank/DDBJ whole genome shotgun (WGS) entry which is preliminary data.</text>
</comment>
<gene>
    <name evidence="1" type="ORF">CGZ90_20245</name>
</gene>
<dbReference type="EMBL" id="NOII01000104">
    <property type="protein sequence ID" value="OYD55936.1"/>
    <property type="molecule type" value="Genomic_DNA"/>
</dbReference>
<evidence type="ECO:0000313" key="2">
    <source>
        <dbReference type="Proteomes" id="UP000215059"/>
    </source>
</evidence>
<protein>
    <submittedName>
        <fullName evidence="1">Uncharacterized protein</fullName>
    </submittedName>
</protein>
<keyword evidence="2" id="KW-1185">Reference proteome</keyword>
<dbReference type="OrthoDB" id="9883865at2"/>
<sequence length="110" mass="11256">MGYGQVQKPIVKDNLSIAKDILNKNKNLTTVKIIDSCIKQSTIITPITIHINSVTDTIAGGGQNGTTSPNVAGGTITPSANGAWIRRVAASPGAAALRGPGAGAKGRKKH</sequence>
<dbReference type="AlphaFoldDB" id="A0A235F3T7"/>
<dbReference type="RefSeq" id="WP_094254263.1">
    <property type="nucleotide sequence ID" value="NZ_JBHLXL010000001.1"/>
</dbReference>
<dbReference type="Proteomes" id="UP000215059">
    <property type="component" value="Unassembled WGS sequence"/>
</dbReference>
<accession>A0A235F3T7</accession>
<organism evidence="1 2">
    <name type="scientific">Fictibacillus aquaticus</name>
    <dbReference type="NCBI Taxonomy" id="2021314"/>
    <lineage>
        <taxon>Bacteria</taxon>
        <taxon>Bacillati</taxon>
        <taxon>Bacillota</taxon>
        <taxon>Bacilli</taxon>
        <taxon>Bacillales</taxon>
        <taxon>Fictibacillaceae</taxon>
        <taxon>Fictibacillus</taxon>
    </lineage>
</organism>